<reference evidence="1" key="1">
    <citation type="submission" date="2021-06" db="EMBL/GenBank/DDBJ databases">
        <authorList>
            <person name="Hodson N. C."/>
            <person name="Mongue J. A."/>
            <person name="Jaron S. K."/>
        </authorList>
    </citation>
    <scope>NUCLEOTIDE SEQUENCE</scope>
</reference>
<accession>A0A8J2LGG4</accession>
<evidence type="ECO:0000313" key="1">
    <source>
        <dbReference type="EMBL" id="CAG7831278.1"/>
    </source>
</evidence>
<name>A0A8J2LGG4_9HEXA</name>
<sequence>MAGYLRQTQAQLCDNFPTKGRKIKSMLTRFTDKDEHETWAIYKSPGGRCDNVDCGKAYRPICTGDTKVGGNSTVGKHALKNKLQRIDMGGHATITQEQLQHS</sequence>
<dbReference type="EMBL" id="CAJVCH010559726">
    <property type="protein sequence ID" value="CAG7831278.1"/>
    <property type="molecule type" value="Genomic_DNA"/>
</dbReference>
<evidence type="ECO:0000313" key="2">
    <source>
        <dbReference type="Proteomes" id="UP000708208"/>
    </source>
</evidence>
<proteinExistence type="predicted"/>
<organism evidence="1 2">
    <name type="scientific">Allacma fusca</name>
    <dbReference type="NCBI Taxonomy" id="39272"/>
    <lineage>
        <taxon>Eukaryota</taxon>
        <taxon>Metazoa</taxon>
        <taxon>Ecdysozoa</taxon>
        <taxon>Arthropoda</taxon>
        <taxon>Hexapoda</taxon>
        <taxon>Collembola</taxon>
        <taxon>Symphypleona</taxon>
        <taxon>Sminthuridae</taxon>
        <taxon>Allacma</taxon>
    </lineage>
</organism>
<gene>
    <name evidence="1" type="ORF">AFUS01_LOCUS41030</name>
</gene>
<keyword evidence="2" id="KW-1185">Reference proteome</keyword>
<dbReference type="Proteomes" id="UP000708208">
    <property type="component" value="Unassembled WGS sequence"/>
</dbReference>
<protein>
    <submittedName>
        <fullName evidence="1">Uncharacterized protein</fullName>
    </submittedName>
</protein>
<dbReference type="AlphaFoldDB" id="A0A8J2LGG4"/>
<comment type="caution">
    <text evidence="1">The sequence shown here is derived from an EMBL/GenBank/DDBJ whole genome shotgun (WGS) entry which is preliminary data.</text>
</comment>